<dbReference type="eggNOG" id="COG3899">
    <property type="taxonomic scope" value="Bacteria"/>
</dbReference>
<dbReference type="InterPro" id="IPR008271">
    <property type="entry name" value="Ser/Thr_kinase_AS"/>
</dbReference>
<gene>
    <name evidence="8" type="ordered locus">sce3850</name>
</gene>
<dbReference type="GO" id="GO:0035556">
    <property type="term" value="P:intracellular signal transduction"/>
    <property type="evidence" value="ECO:0007669"/>
    <property type="project" value="InterPro"/>
</dbReference>
<feature type="domain" description="Protein kinase" evidence="6">
    <location>
        <begin position="18"/>
        <end position="286"/>
    </location>
</feature>
<dbReference type="InterPro" id="IPR001054">
    <property type="entry name" value="A/G_cyclase"/>
</dbReference>
<keyword evidence="8" id="KW-0418">Kinase</keyword>
<dbReference type="EMBL" id="AM746676">
    <property type="protein sequence ID" value="CAN94010.1"/>
    <property type="molecule type" value="Genomic_DNA"/>
</dbReference>
<dbReference type="SMART" id="SM00028">
    <property type="entry name" value="TPR"/>
    <property type="match status" value="4"/>
</dbReference>
<keyword evidence="3 4" id="KW-0067">ATP-binding</keyword>
<dbReference type="HOGENOM" id="CLU_004435_3_2_7"/>
<dbReference type="STRING" id="448385.sce3850"/>
<dbReference type="Pfam" id="PF00211">
    <property type="entry name" value="Guanylate_cyc"/>
    <property type="match status" value="1"/>
</dbReference>
<dbReference type="InterPro" id="IPR011990">
    <property type="entry name" value="TPR-like_helical_dom_sf"/>
</dbReference>
<dbReference type="GO" id="GO:0004674">
    <property type="term" value="F:protein serine/threonine kinase activity"/>
    <property type="evidence" value="ECO:0007669"/>
    <property type="project" value="UniProtKB-EC"/>
</dbReference>
<dbReference type="GO" id="GO:0004016">
    <property type="term" value="F:adenylate cyclase activity"/>
    <property type="evidence" value="ECO:0007669"/>
    <property type="project" value="UniProtKB-ARBA"/>
</dbReference>
<dbReference type="Proteomes" id="UP000002139">
    <property type="component" value="Chromosome"/>
</dbReference>
<dbReference type="GO" id="GO:0009190">
    <property type="term" value="P:cyclic nucleotide biosynthetic process"/>
    <property type="evidence" value="ECO:0007669"/>
    <property type="project" value="InterPro"/>
</dbReference>
<evidence type="ECO:0000313" key="9">
    <source>
        <dbReference type="Proteomes" id="UP000002139"/>
    </source>
</evidence>
<feature type="compositionally biased region" description="Low complexity" evidence="5">
    <location>
        <begin position="388"/>
        <end position="403"/>
    </location>
</feature>
<dbReference type="eggNOG" id="COG0515">
    <property type="taxonomic scope" value="Bacteria"/>
</dbReference>
<dbReference type="SMART" id="SM00044">
    <property type="entry name" value="CYCc"/>
    <property type="match status" value="1"/>
</dbReference>
<accession>A9GX30</accession>
<feature type="compositionally biased region" description="Polar residues" evidence="5">
    <location>
        <begin position="336"/>
        <end position="357"/>
    </location>
</feature>
<dbReference type="PROSITE" id="PS50011">
    <property type="entry name" value="PROTEIN_KINASE_DOM"/>
    <property type="match status" value="1"/>
</dbReference>
<dbReference type="GO" id="GO:0005737">
    <property type="term" value="C:cytoplasm"/>
    <property type="evidence" value="ECO:0007669"/>
    <property type="project" value="TreeGrafter"/>
</dbReference>
<dbReference type="CDD" id="cd14014">
    <property type="entry name" value="STKc_PknB_like"/>
    <property type="match status" value="1"/>
</dbReference>
<dbReference type="InterPro" id="IPR019734">
    <property type="entry name" value="TPR_rpt"/>
</dbReference>
<sequence>MPARDGLLEVGALVDGRYQVLGHLGSGGHSVVYDARQIVTTQRVALKLLRPEVLRRSRESSSQEARFEREMQVIAQLSHPNIVRLLDAGRLPEGELYLALEYVDGETLTARCQRTRGVEPNEAKRLMLQVLDAIGFAHERGVVHRDLKPHNIMVAGSGKRTHAKVLDFGIAALIGEARSTDYRALTPTGEFNGTPAYMAPEQLVQSTPTTAADIYAWGLTFLECLIGAPVMHEATIAEVIFRQLSPEPVPIPRALRGHPLGALLERATAKSPAHRFRSARDAYELLEECDVSGIPWPLPPDPGPTASLKERGGALEQRAIATRPARRVEAELETQPVPSSGQSEAEQETQPVPSEQIASLPGTVRKSPEQQRQDERLGAAPTLAIPGRNVAPAAAPARPIRNASIHLGASGGPPTAPATSFTSRPSVAPGTRPMSTTGRGERRQLTVLVCGLAGAERIADTVDSEAFHELVQMYQAVCAQVIGAQEGVFLRSPGEETIAYFGHPVAREDDALRAVQAALDLVEHMSRLNARELVSMPLSVQVGVHTGIVVVADSDAAPSLAGPTLNAATQLKAHAEPGTVLVSRATLKLVEGYYHVDALGEISPKEARQPIEVFAVHGRTTARDRLDARMQHGLTPLVGRDSELDEIAARWTRAAGGAGQVVLMTGEAGIGKSRSVRAFRDRLAGTPHLWLEARCSPQLQNSAFYPVIELLNALLAGDRERASTLSGAAPSTERGAGLEPREDRLARLEKLLADAEAGPLAVPLLAALLSIPTEGRHPMPALTPQRQRQETISSLLQLFLGLADRQPLVLTAEDLHWADPSTLELLGRLIDEGRPSPLLLLLTARPTFAPPWPVRSHFTQLYLAPLSAERMRALVQQLAGAYATGGAPGTKASLPDEVIRTLAERSDGVPLFAEELTRMVVESAAAQAAAGESTGAPSAARQGVDALEIPTTLQHSLMSRLDRLGPAKEVAQLCAVFGRSFAYEALELCAAGSAGAEPLLMASSPEALREALAQLVDAELLFQRGRPPRSTYTFKHALVQDAAYQSLLRSTRQVYHARIAAVLAERTTNTPPELLARHYTEAALIGPAVAAWQRAGEASLFSSAHAEAISQLSRGLELLKQLPETRERMRDEITLQTTLGVPLMITRGYAAPEVEATYARAHALCREAGSSPQLFPALWGLWIFFHVRGDYALAEQHGEQLLALADSTGDAGITLGAHQALGATRFLRGHLREAREHFNKVLALYDPARHLPLAFLFGQDAAAFSLSHLAWIAFHLGEPERARASVDEAIALCEELNQPVSRGFVEHFAAVLCCLLGDLAGAEAHAHALSKLSEEVGMPHWAALSQIDLGWATAARAAEGPAGEAARARYAEGAARIRAGLAMLTGVGSRVSLTYWRSALIEAELGAGNVDEASALLADTLAFVEKSDERYFEPELYRLEGEIALVRGAPSAAEARDRAEAAFRRGREIAEGQGALGLLAQLSERRAARP</sequence>
<feature type="compositionally biased region" description="Basic and acidic residues" evidence="5">
    <location>
        <begin position="366"/>
        <end position="377"/>
    </location>
</feature>
<name>A9GX30_SORC5</name>
<dbReference type="EC" id="2.7.11.1" evidence="8"/>
<dbReference type="Gene3D" id="3.40.50.300">
    <property type="entry name" value="P-loop containing nucleotide triphosphate hydrolases"/>
    <property type="match status" value="1"/>
</dbReference>
<organism evidence="8 9">
    <name type="scientific">Sorangium cellulosum (strain So ce56)</name>
    <name type="common">Polyangium cellulosum (strain So ce56)</name>
    <dbReference type="NCBI Taxonomy" id="448385"/>
    <lineage>
        <taxon>Bacteria</taxon>
        <taxon>Pseudomonadati</taxon>
        <taxon>Myxococcota</taxon>
        <taxon>Polyangia</taxon>
        <taxon>Polyangiales</taxon>
        <taxon>Polyangiaceae</taxon>
        <taxon>Sorangium</taxon>
    </lineage>
</organism>
<dbReference type="BioCyc" id="SCEL448385:SCE_RS19740-MONOMER"/>
<evidence type="ECO:0000256" key="3">
    <source>
        <dbReference type="ARBA" id="ARBA00022840"/>
    </source>
</evidence>
<dbReference type="SMART" id="SM00220">
    <property type="entry name" value="S_TKc"/>
    <property type="match status" value="1"/>
</dbReference>
<protein>
    <submittedName>
        <fullName evidence="8">Protein kinase</fullName>
        <ecNumber evidence="8">2.7.11.1</ecNumber>
    </submittedName>
</protein>
<dbReference type="eggNOG" id="COG0457">
    <property type="taxonomic scope" value="Bacteria"/>
</dbReference>
<dbReference type="eggNOG" id="COG2114">
    <property type="taxonomic scope" value="Bacteria"/>
</dbReference>
<dbReference type="PROSITE" id="PS50125">
    <property type="entry name" value="GUANYLATE_CYCLASE_2"/>
    <property type="match status" value="1"/>
</dbReference>
<dbReference type="SUPFAM" id="SSF48452">
    <property type="entry name" value="TPR-like"/>
    <property type="match status" value="1"/>
</dbReference>
<dbReference type="Gene3D" id="1.10.510.10">
    <property type="entry name" value="Transferase(Phosphotransferase) domain 1"/>
    <property type="match status" value="1"/>
</dbReference>
<dbReference type="InterPro" id="IPR029787">
    <property type="entry name" value="Nucleotide_cyclase"/>
</dbReference>
<feature type="region of interest" description="Disordered" evidence="5">
    <location>
        <begin position="322"/>
        <end position="439"/>
    </location>
</feature>
<evidence type="ECO:0000259" key="6">
    <source>
        <dbReference type="PROSITE" id="PS50011"/>
    </source>
</evidence>
<dbReference type="InterPro" id="IPR011009">
    <property type="entry name" value="Kinase-like_dom_sf"/>
</dbReference>
<dbReference type="PROSITE" id="PS00108">
    <property type="entry name" value="PROTEIN_KINASE_ST"/>
    <property type="match status" value="1"/>
</dbReference>
<evidence type="ECO:0000259" key="7">
    <source>
        <dbReference type="PROSITE" id="PS50125"/>
    </source>
</evidence>
<dbReference type="InterPro" id="IPR041664">
    <property type="entry name" value="AAA_16"/>
</dbReference>
<keyword evidence="9" id="KW-1185">Reference proteome</keyword>
<dbReference type="InterPro" id="IPR017441">
    <property type="entry name" value="Protein_kinase_ATP_BS"/>
</dbReference>
<dbReference type="KEGG" id="scl:sce3850"/>
<feature type="binding site" evidence="4">
    <location>
        <position position="47"/>
    </location>
    <ligand>
        <name>ATP</name>
        <dbReference type="ChEBI" id="CHEBI:30616"/>
    </ligand>
</feature>
<evidence type="ECO:0000313" key="8">
    <source>
        <dbReference type="EMBL" id="CAN94010.1"/>
    </source>
</evidence>
<feature type="domain" description="Guanylate cyclase" evidence="7">
    <location>
        <begin position="446"/>
        <end position="572"/>
    </location>
</feature>
<dbReference type="PANTHER" id="PTHR16305:SF28">
    <property type="entry name" value="GUANYLATE CYCLASE DOMAIN-CONTAINING PROTEIN"/>
    <property type="match status" value="1"/>
</dbReference>
<evidence type="ECO:0000256" key="2">
    <source>
        <dbReference type="ARBA" id="ARBA00022741"/>
    </source>
</evidence>
<dbReference type="Gene3D" id="1.25.40.10">
    <property type="entry name" value="Tetratricopeptide repeat domain"/>
    <property type="match status" value="1"/>
</dbReference>
<evidence type="ECO:0000256" key="1">
    <source>
        <dbReference type="ARBA" id="ARBA00004167"/>
    </source>
</evidence>
<keyword evidence="2 4" id="KW-0547">Nucleotide-binding</keyword>
<dbReference type="Gene3D" id="3.30.200.20">
    <property type="entry name" value="Phosphorylase Kinase, domain 1"/>
    <property type="match status" value="1"/>
</dbReference>
<dbReference type="PROSITE" id="PS00107">
    <property type="entry name" value="PROTEIN_KINASE_ATP"/>
    <property type="match status" value="1"/>
</dbReference>
<dbReference type="InterPro" id="IPR000719">
    <property type="entry name" value="Prot_kinase_dom"/>
</dbReference>
<reference evidence="8 9" key="1">
    <citation type="journal article" date="2007" name="Nat. Biotechnol.">
        <title>Complete genome sequence of the myxobacterium Sorangium cellulosum.</title>
        <authorList>
            <person name="Schneiker S."/>
            <person name="Perlova O."/>
            <person name="Kaiser O."/>
            <person name="Gerth K."/>
            <person name="Alici A."/>
            <person name="Altmeyer M.O."/>
            <person name="Bartels D."/>
            <person name="Bekel T."/>
            <person name="Beyer S."/>
            <person name="Bode E."/>
            <person name="Bode H.B."/>
            <person name="Bolten C.J."/>
            <person name="Choudhuri J.V."/>
            <person name="Doss S."/>
            <person name="Elnakady Y.A."/>
            <person name="Frank B."/>
            <person name="Gaigalat L."/>
            <person name="Goesmann A."/>
            <person name="Groeger C."/>
            <person name="Gross F."/>
            <person name="Jelsbak L."/>
            <person name="Jelsbak L."/>
            <person name="Kalinowski J."/>
            <person name="Kegler C."/>
            <person name="Knauber T."/>
            <person name="Konietzny S."/>
            <person name="Kopp M."/>
            <person name="Krause L."/>
            <person name="Krug D."/>
            <person name="Linke B."/>
            <person name="Mahmud T."/>
            <person name="Martinez-Arias R."/>
            <person name="McHardy A.C."/>
            <person name="Merai M."/>
            <person name="Meyer F."/>
            <person name="Mormann S."/>
            <person name="Munoz-Dorado J."/>
            <person name="Perez J."/>
            <person name="Pradella S."/>
            <person name="Rachid S."/>
            <person name="Raddatz G."/>
            <person name="Rosenau F."/>
            <person name="Rueckert C."/>
            <person name="Sasse F."/>
            <person name="Scharfe M."/>
            <person name="Schuster S.C."/>
            <person name="Suen G."/>
            <person name="Treuner-Lange A."/>
            <person name="Velicer G.J."/>
            <person name="Vorholter F.-J."/>
            <person name="Weissman K.J."/>
            <person name="Welch R.D."/>
            <person name="Wenzel S.C."/>
            <person name="Whitworth D.E."/>
            <person name="Wilhelm S."/>
            <person name="Wittmann C."/>
            <person name="Bloecker H."/>
            <person name="Puehler A."/>
            <person name="Mueller R."/>
        </authorList>
    </citation>
    <scope>NUCLEOTIDE SEQUENCE [LARGE SCALE GENOMIC DNA]</scope>
    <source>
        <strain evidence="9">So ce56</strain>
    </source>
</reference>
<dbReference type="GO" id="GO:0016020">
    <property type="term" value="C:membrane"/>
    <property type="evidence" value="ECO:0007669"/>
    <property type="project" value="UniProtKB-SubCell"/>
</dbReference>
<dbReference type="PANTHER" id="PTHR16305">
    <property type="entry name" value="TESTICULAR SOLUBLE ADENYLYL CYCLASE"/>
    <property type="match status" value="1"/>
</dbReference>
<dbReference type="Pfam" id="PF00069">
    <property type="entry name" value="Pkinase"/>
    <property type="match status" value="1"/>
</dbReference>
<dbReference type="CDD" id="cd07302">
    <property type="entry name" value="CHD"/>
    <property type="match status" value="1"/>
</dbReference>
<dbReference type="SUPFAM" id="SSF55073">
    <property type="entry name" value="Nucleotide cyclase"/>
    <property type="match status" value="1"/>
</dbReference>
<proteinExistence type="predicted"/>
<dbReference type="SUPFAM" id="SSF56112">
    <property type="entry name" value="Protein kinase-like (PK-like)"/>
    <property type="match status" value="1"/>
</dbReference>
<dbReference type="SUPFAM" id="SSF52540">
    <property type="entry name" value="P-loop containing nucleoside triphosphate hydrolases"/>
    <property type="match status" value="1"/>
</dbReference>
<dbReference type="RefSeq" id="WP_012236480.1">
    <property type="nucleotide sequence ID" value="NC_010162.1"/>
</dbReference>
<dbReference type="InterPro" id="IPR027417">
    <property type="entry name" value="P-loop_NTPase"/>
</dbReference>
<dbReference type="Pfam" id="PF13191">
    <property type="entry name" value="AAA_16"/>
    <property type="match status" value="1"/>
</dbReference>
<comment type="subcellular location">
    <subcellularLocation>
        <location evidence="1">Membrane</location>
        <topology evidence="1">Single-pass membrane protein</topology>
    </subcellularLocation>
</comment>
<evidence type="ECO:0000256" key="4">
    <source>
        <dbReference type="PROSITE-ProRule" id="PRU10141"/>
    </source>
</evidence>
<keyword evidence="8" id="KW-0808">Transferase</keyword>
<evidence type="ECO:0000256" key="5">
    <source>
        <dbReference type="SAM" id="MobiDB-lite"/>
    </source>
</evidence>
<dbReference type="Gene3D" id="3.30.70.1230">
    <property type="entry name" value="Nucleotide cyclase"/>
    <property type="match status" value="1"/>
</dbReference>
<dbReference type="GO" id="GO:0005524">
    <property type="term" value="F:ATP binding"/>
    <property type="evidence" value="ECO:0007669"/>
    <property type="project" value="UniProtKB-UniRule"/>
</dbReference>